<keyword evidence="6 8" id="KW-1133">Transmembrane helix</keyword>
<keyword evidence="2" id="KW-0813">Transport</keyword>
<evidence type="ECO:0000256" key="4">
    <source>
        <dbReference type="ARBA" id="ARBA00022741"/>
    </source>
</evidence>
<feature type="transmembrane region" description="Helical" evidence="8">
    <location>
        <begin position="39"/>
        <end position="60"/>
    </location>
</feature>
<dbReference type="InterPro" id="IPR030189">
    <property type="entry name" value="UPS_plant"/>
</dbReference>
<dbReference type="GO" id="GO:0016020">
    <property type="term" value="C:membrane"/>
    <property type="evidence" value="ECO:0007669"/>
    <property type="project" value="UniProtKB-SubCell"/>
</dbReference>
<evidence type="ECO:0000256" key="3">
    <source>
        <dbReference type="ARBA" id="ARBA00022692"/>
    </source>
</evidence>
<keyword evidence="5" id="KW-0067">ATP-binding</keyword>
<gene>
    <name evidence="9" type="ORF">S12H4_30406</name>
</gene>
<dbReference type="Pfam" id="PF07168">
    <property type="entry name" value="Ureide_permease"/>
    <property type="match status" value="1"/>
</dbReference>
<comment type="caution">
    <text evidence="9">The sequence shown here is derived from an EMBL/GenBank/DDBJ whole genome shotgun (WGS) entry which is preliminary data.</text>
</comment>
<organism evidence="9">
    <name type="scientific">marine sediment metagenome</name>
    <dbReference type="NCBI Taxonomy" id="412755"/>
    <lineage>
        <taxon>unclassified sequences</taxon>
        <taxon>metagenomes</taxon>
        <taxon>ecological metagenomes</taxon>
    </lineage>
</organism>
<evidence type="ECO:0008006" key="10">
    <source>
        <dbReference type="Google" id="ProtNLM"/>
    </source>
</evidence>
<keyword evidence="3 8" id="KW-0812">Transmembrane</keyword>
<evidence type="ECO:0000256" key="8">
    <source>
        <dbReference type="SAM" id="Phobius"/>
    </source>
</evidence>
<keyword evidence="4" id="KW-0547">Nucleotide-binding</keyword>
<sequence>MVIIQSYGLAVFFFVITMICWGSWANTQKMAEKTWRFELFYIDFSIGFLFLAILAAFTLGSFGSSGRSFIEDLNQAEISSIISASLGGIIWNLGNLLLVAAIAVAGMSVGFPIGGGIAWILGITINYILVILDKGQPESNPFLLWGGVS</sequence>
<evidence type="ECO:0000256" key="6">
    <source>
        <dbReference type="ARBA" id="ARBA00022989"/>
    </source>
</evidence>
<evidence type="ECO:0000313" key="9">
    <source>
        <dbReference type="EMBL" id="GAI89786.1"/>
    </source>
</evidence>
<feature type="non-terminal residue" evidence="9">
    <location>
        <position position="149"/>
    </location>
</feature>
<keyword evidence="7 8" id="KW-0472">Membrane</keyword>
<evidence type="ECO:0000256" key="2">
    <source>
        <dbReference type="ARBA" id="ARBA00022448"/>
    </source>
</evidence>
<dbReference type="AlphaFoldDB" id="X1TEJ0"/>
<name>X1TEJ0_9ZZZZ</name>
<protein>
    <recommendedName>
        <fullName evidence="10">Multidrug DMT transporter permease</fullName>
    </recommendedName>
</protein>
<dbReference type="EMBL" id="BARW01017632">
    <property type="protein sequence ID" value="GAI89786.1"/>
    <property type="molecule type" value="Genomic_DNA"/>
</dbReference>
<dbReference type="GO" id="GO:0005524">
    <property type="term" value="F:ATP binding"/>
    <property type="evidence" value="ECO:0007669"/>
    <property type="project" value="UniProtKB-KW"/>
</dbReference>
<reference evidence="9" key="1">
    <citation type="journal article" date="2014" name="Front. Microbiol.">
        <title>High frequency of phylogenetically diverse reductive dehalogenase-homologous genes in deep subseafloor sedimentary metagenomes.</title>
        <authorList>
            <person name="Kawai M."/>
            <person name="Futagami T."/>
            <person name="Toyoda A."/>
            <person name="Takaki Y."/>
            <person name="Nishi S."/>
            <person name="Hori S."/>
            <person name="Arai W."/>
            <person name="Tsubouchi T."/>
            <person name="Morono Y."/>
            <person name="Uchiyama I."/>
            <person name="Ito T."/>
            <person name="Fujiyama A."/>
            <person name="Inagaki F."/>
            <person name="Takami H."/>
        </authorList>
    </citation>
    <scope>NUCLEOTIDE SEQUENCE</scope>
    <source>
        <strain evidence="9">Expedition CK06-06</strain>
    </source>
</reference>
<evidence type="ECO:0000256" key="7">
    <source>
        <dbReference type="ARBA" id="ARBA00023136"/>
    </source>
</evidence>
<accession>X1TEJ0</accession>
<feature type="transmembrane region" description="Helical" evidence="8">
    <location>
        <begin position="111"/>
        <end position="132"/>
    </location>
</feature>
<dbReference type="PANTHER" id="PTHR31081">
    <property type="entry name" value="UREIDE PERMEASE 1-RELATED-RELATED"/>
    <property type="match status" value="1"/>
</dbReference>
<dbReference type="InterPro" id="IPR009834">
    <property type="entry name" value="Ureide_permease"/>
</dbReference>
<feature type="transmembrane region" description="Helical" evidence="8">
    <location>
        <begin position="7"/>
        <end position="27"/>
    </location>
</feature>
<comment type="subcellular location">
    <subcellularLocation>
        <location evidence="1">Membrane</location>
        <topology evidence="1">Multi-pass membrane protein</topology>
    </subcellularLocation>
</comment>
<evidence type="ECO:0000256" key="1">
    <source>
        <dbReference type="ARBA" id="ARBA00004141"/>
    </source>
</evidence>
<dbReference type="GO" id="GO:0022857">
    <property type="term" value="F:transmembrane transporter activity"/>
    <property type="evidence" value="ECO:0007669"/>
    <property type="project" value="InterPro"/>
</dbReference>
<proteinExistence type="predicted"/>
<evidence type="ECO:0000256" key="5">
    <source>
        <dbReference type="ARBA" id="ARBA00022840"/>
    </source>
</evidence>
<feature type="transmembrane region" description="Helical" evidence="8">
    <location>
        <begin position="81"/>
        <end position="105"/>
    </location>
</feature>